<organism evidence="1 2">
    <name type="scientific">Chitinophaga lutea</name>
    <dbReference type="NCBI Taxonomy" id="2488634"/>
    <lineage>
        <taxon>Bacteria</taxon>
        <taxon>Pseudomonadati</taxon>
        <taxon>Bacteroidota</taxon>
        <taxon>Chitinophagia</taxon>
        <taxon>Chitinophagales</taxon>
        <taxon>Chitinophagaceae</taxon>
        <taxon>Chitinophaga</taxon>
    </lineage>
</organism>
<proteinExistence type="predicted"/>
<dbReference type="OrthoDB" id="960291at2"/>
<accession>A0A3N4PHJ0</accession>
<dbReference type="EMBL" id="RPDH01000002">
    <property type="protein sequence ID" value="RPE08172.1"/>
    <property type="molecule type" value="Genomic_DNA"/>
</dbReference>
<dbReference type="Proteomes" id="UP000278351">
    <property type="component" value="Unassembled WGS sequence"/>
</dbReference>
<dbReference type="AlphaFoldDB" id="A0A3N4PHJ0"/>
<sequence length="150" mass="17513">MYWHEKIDLVKKKFPDGFKDPFRAGPEIITKIVTRLFGCTMLNFMESDNRAELLRHGTFVKQCSLSQLYNEELPGLDNGGNYWLFFFKIPMGSSFQVYDCKYGALRELIYLSSGQDEQDFCIVDKKYAWLLYFKIDRPNNTVGIYNVGNS</sequence>
<dbReference type="RefSeq" id="WP_123847172.1">
    <property type="nucleotide sequence ID" value="NZ_RPDH01000002.1"/>
</dbReference>
<evidence type="ECO:0000313" key="1">
    <source>
        <dbReference type="EMBL" id="RPE08172.1"/>
    </source>
</evidence>
<gene>
    <name evidence="1" type="ORF">EGT74_13975</name>
</gene>
<reference evidence="1 2" key="1">
    <citation type="submission" date="2018-11" db="EMBL/GenBank/DDBJ databases">
        <title>Chitinophaga lutea sp.nov., isolate from arsenic contaminated soil.</title>
        <authorList>
            <person name="Zong Y."/>
        </authorList>
    </citation>
    <scope>NUCLEOTIDE SEQUENCE [LARGE SCALE GENOMIC DNA]</scope>
    <source>
        <strain evidence="1 2">ZY74</strain>
    </source>
</reference>
<keyword evidence="2" id="KW-1185">Reference proteome</keyword>
<name>A0A3N4PHJ0_9BACT</name>
<evidence type="ECO:0000313" key="2">
    <source>
        <dbReference type="Proteomes" id="UP000278351"/>
    </source>
</evidence>
<comment type="caution">
    <text evidence="1">The sequence shown here is derived from an EMBL/GenBank/DDBJ whole genome shotgun (WGS) entry which is preliminary data.</text>
</comment>
<protein>
    <submittedName>
        <fullName evidence="1">Uncharacterized protein</fullName>
    </submittedName>
</protein>